<sequence>MYRLWSRSEMKWRVLSPCIGYRADFSHHSYLPEVAVEQTKDTGLIFLKLQEQTENYRYYLHVSAMEQIRNGKSYLHVSTMEQILATSLIFLKLQEAD</sequence>
<evidence type="ECO:0000313" key="1">
    <source>
        <dbReference type="EMBL" id="KAK5843431.1"/>
    </source>
</evidence>
<keyword evidence="2" id="KW-1185">Reference proteome</keyword>
<comment type="caution">
    <text evidence="1">The sequence shown here is derived from an EMBL/GenBank/DDBJ whole genome shotgun (WGS) entry which is preliminary data.</text>
</comment>
<accession>A0ABR0QVS7</accession>
<organism evidence="1 2">
    <name type="scientific">Gossypium arboreum</name>
    <name type="common">Tree cotton</name>
    <name type="synonym">Gossypium nanking</name>
    <dbReference type="NCBI Taxonomy" id="29729"/>
    <lineage>
        <taxon>Eukaryota</taxon>
        <taxon>Viridiplantae</taxon>
        <taxon>Streptophyta</taxon>
        <taxon>Embryophyta</taxon>
        <taxon>Tracheophyta</taxon>
        <taxon>Spermatophyta</taxon>
        <taxon>Magnoliopsida</taxon>
        <taxon>eudicotyledons</taxon>
        <taxon>Gunneridae</taxon>
        <taxon>Pentapetalae</taxon>
        <taxon>rosids</taxon>
        <taxon>malvids</taxon>
        <taxon>Malvales</taxon>
        <taxon>Malvaceae</taxon>
        <taxon>Malvoideae</taxon>
        <taxon>Gossypium</taxon>
    </lineage>
</organism>
<dbReference type="EMBL" id="JARKNE010000002">
    <property type="protein sequence ID" value="KAK5843431.1"/>
    <property type="molecule type" value="Genomic_DNA"/>
</dbReference>
<evidence type="ECO:0000313" key="2">
    <source>
        <dbReference type="Proteomes" id="UP001358586"/>
    </source>
</evidence>
<gene>
    <name evidence="1" type="ORF">PVK06_005888</name>
</gene>
<proteinExistence type="predicted"/>
<protein>
    <submittedName>
        <fullName evidence="1">Uncharacterized protein</fullName>
    </submittedName>
</protein>
<reference evidence="1 2" key="1">
    <citation type="submission" date="2023-03" db="EMBL/GenBank/DDBJ databases">
        <title>WGS of Gossypium arboreum.</title>
        <authorList>
            <person name="Yu D."/>
        </authorList>
    </citation>
    <scope>NUCLEOTIDE SEQUENCE [LARGE SCALE GENOMIC DNA]</scope>
    <source>
        <tissue evidence="1">Leaf</tissue>
    </source>
</reference>
<dbReference type="Proteomes" id="UP001358586">
    <property type="component" value="Chromosome 2"/>
</dbReference>
<name>A0ABR0QVS7_GOSAR</name>